<keyword evidence="3" id="KW-0732">Signal</keyword>
<protein>
    <recommendedName>
        <fullName evidence="4">tRNA/rRNA methyltransferase SpoU type domain-containing protein</fullName>
    </recommendedName>
</protein>
<keyword evidence="2" id="KW-0808">Transferase</keyword>
<dbReference type="InterPro" id="IPR001537">
    <property type="entry name" value="SpoU_MeTrfase"/>
</dbReference>
<feature type="chain" id="PRO_5044758525" description="tRNA/rRNA methyltransferase SpoU type domain-containing protein" evidence="3">
    <location>
        <begin position="22"/>
        <end position="383"/>
    </location>
</feature>
<feature type="domain" description="tRNA/rRNA methyltransferase SpoU type" evidence="4">
    <location>
        <begin position="214"/>
        <end position="375"/>
    </location>
</feature>
<comment type="caution">
    <text evidence="5">The sequence shown here is derived from an EMBL/GenBank/DDBJ whole genome shotgun (WGS) entry which is preliminary data.</text>
</comment>
<name>A0ABD3NLG8_9STRA</name>
<dbReference type="SUPFAM" id="SSF75217">
    <property type="entry name" value="alpha/beta knot"/>
    <property type="match status" value="1"/>
</dbReference>
<organism evidence="5 6">
    <name type="scientific">Stephanodiscus triporus</name>
    <dbReference type="NCBI Taxonomy" id="2934178"/>
    <lineage>
        <taxon>Eukaryota</taxon>
        <taxon>Sar</taxon>
        <taxon>Stramenopiles</taxon>
        <taxon>Ochrophyta</taxon>
        <taxon>Bacillariophyta</taxon>
        <taxon>Coscinodiscophyceae</taxon>
        <taxon>Thalassiosirophycidae</taxon>
        <taxon>Stephanodiscales</taxon>
        <taxon>Stephanodiscaceae</taxon>
        <taxon>Stephanodiscus</taxon>
    </lineage>
</organism>
<evidence type="ECO:0000259" key="4">
    <source>
        <dbReference type="Pfam" id="PF00588"/>
    </source>
</evidence>
<dbReference type="Gene3D" id="3.40.1280.10">
    <property type="match status" value="1"/>
</dbReference>
<evidence type="ECO:0000256" key="2">
    <source>
        <dbReference type="ARBA" id="ARBA00022679"/>
    </source>
</evidence>
<dbReference type="GO" id="GO:0032259">
    <property type="term" value="P:methylation"/>
    <property type="evidence" value="ECO:0007669"/>
    <property type="project" value="UniProtKB-KW"/>
</dbReference>
<dbReference type="EMBL" id="JALLAZ020001334">
    <property type="protein sequence ID" value="KAL3776765.1"/>
    <property type="molecule type" value="Genomic_DNA"/>
</dbReference>
<evidence type="ECO:0000256" key="3">
    <source>
        <dbReference type="SAM" id="SignalP"/>
    </source>
</evidence>
<feature type="signal peptide" evidence="3">
    <location>
        <begin position="1"/>
        <end position="21"/>
    </location>
</feature>
<proteinExistence type="predicted"/>
<dbReference type="InterPro" id="IPR029028">
    <property type="entry name" value="Alpha/beta_knot_MTases"/>
</dbReference>
<evidence type="ECO:0000313" key="5">
    <source>
        <dbReference type="EMBL" id="KAL3776765.1"/>
    </source>
</evidence>
<dbReference type="PANTHER" id="PTHR43191">
    <property type="entry name" value="RRNA METHYLTRANSFERASE 3"/>
    <property type="match status" value="1"/>
</dbReference>
<dbReference type="AlphaFoldDB" id="A0ABD3NLG8"/>
<dbReference type="Pfam" id="PF00588">
    <property type="entry name" value="SpoU_methylase"/>
    <property type="match status" value="1"/>
</dbReference>
<dbReference type="PANTHER" id="PTHR43191:SF7">
    <property type="entry name" value="OBP33PEP LIKE PROTEIN"/>
    <property type="match status" value="1"/>
</dbReference>
<evidence type="ECO:0000256" key="1">
    <source>
        <dbReference type="ARBA" id="ARBA00022603"/>
    </source>
</evidence>
<gene>
    <name evidence="5" type="ORF">ACHAW5_000705</name>
</gene>
<dbReference type="GO" id="GO:0008168">
    <property type="term" value="F:methyltransferase activity"/>
    <property type="evidence" value="ECO:0007669"/>
    <property type="project" value="UniProtKB-KW"/>
</dbReference>
<dbReference type="InterPro" id="IPR051259">
    <property type="entry name" value="rRNA_Methyltransferase"/>
</dbReference>
<accession>A0ABD3NLG8</accession>
<reference evidence="5 6" key="1">
    <citation type="submission" date="2024-10" db="EMBL/GenBank/DDBJ databases">
        <title>Updated reference genomes for cyclostephanoid diatoms.</title>
        <authorList>
            <person name="Roberts W.R."/>
            <person name="Alverson A.J."/>
        </authorList>
    </citation>
    <scope>NUCLEOTIDE SEQUENCE [LARGE SCALE GENOMIC DNA]</scope>
    <source>
        <strain evidence="5 6">AJA276-08</strain>
    </source>
</reference>
<dbReference type="InterPro" id="IPR029026">
    <property type="entry name" value="tRNA_m1G_MTases_N"/>
</dbReference>
<keyword evidence="1" id="KW-0489">Methyltransferase</keyword>
<dbReference type="Proteomes" id="UP001530315">
    <property type="component" value="Unassembled WGS sequence"/>
</dbReference>
<sequence>MRLHILLVTNLLAVELMGCKAFICSLPRRLSHAVDVDAINYLLARNHVSLPNPKLRRFISVGDLFNHATTYHARNTNTRRLLGVNDDLLGTTSLVGNIQINVEKDNARQIRKERLHHHLNELGIDADLLEDAALRSVTTTDGFDPRFGKSAIKAYRSYIDPRPSKLEAVARENVEVSSNRYARQIDFLSKRHRSREAEWVRHTDTSDSRRIFPLVLVLDNVRSAANVGSIFRSADACGCLEILTTGITPHPQGNGAEKLAKSALGAERIVASRHFATTSQAMEFLRKERPRLQLVGMETTERSKSYASVKYPGPTLVSGNDDDPTSAPGVALFLGNEVSGVDMEILPLLDQVVEIPMFGKKNSLNVAACAPVVMYEVLRQWGV</sequence>
<keyword evidence="6" id="KW-1185">Reference proteome</keyword>
<evidence type="ECO:0000313" key="6">
    <source>
        <dbReference type="Proteomes" id="UP001530315"/>
    </source>
</evidence>